<keyword evidence="8" id="KW-0675">Receptor</keyword>
<dbReference type="Gene3D" id="2.60.40.1120">
    <property type="entry name" value="Carboxypeptidase-like, regulatory domain"/>
    <property type="match status" value="1"/>
</dbReference>
<keyword evidence="5 12" id="KW-0732">Signal</keyword>
<dbReference type="GO" id="GO:0044718">
    <property type="term" value="P:siderophore transmembrane transport"/>
    <property type="evidence" value="ECO:0007669"/>
    <property type="project" value="TreeGrafter"/>
</dbReference>
<gene>
    <name evidence="15" type="ORF">SAMN05660461_2724</name>
</gene>
<evidence type="ECO:0000256" key="4">
    <source>
        <dbReference type="ARBA" id="ARBA00022692"/>
    </source>
</evidence>
<feature type="chain" id="PRO_5013115178" evidence="12">
    <location>
        <begin position="21"/>
        <end position="1026"/>
    </location>
</feature>
<evidence type="ECO:0000313" key="15">
    <source>
        <dbReference type="EMBL" id="SKD03034.1"/>
    </source>
</evidence>
<name>A0A1T5NR84_9BACT</name>
<evidence type="ECO:0000259" key="13">
    <source>
        <dbReference type="Pfam" id="PF00593"/>
    </source>
</evidence>
<dbReference type="Gene3D" id="2.170.130.10">
    <property type="entry name" value="TonB-dependent receptor, plug domain"/>
    <property type="match status" value="1"/>
</dbReference>
<dbReference type="Pfam" id="PF07715">
    <property type="entry name" value="Plug"/>
    <property type="match status" value="1"/>
</dbReference>
<keyword evidence="9 10" id="KW-0998">Cell outer membrane</keyword>
<evidence type="ECO:0000256" key="10">
    <source>
        <dbReference type="PROSITE-ProRule" id="PRU01360"/>
    </source>
</evidence>
<feature type="domain" description="TonB-dependent receptor plug" evidence="14">
    <location>
        <begin position="115"/>
        <end position="243"/>
    </location>
</feature>
<keyword evidence="6 11" id="KW-0798">TonB box</keyword>
<feature type="domain" description="TonB-dependent receptor-like beta-barrel" evidence="13">
    <location>
        <begin position="512"/>
        <end position="913"/>
    </location>
</feature>
<dbReference type="InterPro" id="IPR039426">
    <property type="entry name" value="TonB-dep_rcpt-like"/>
</dbReference>
<sequence>MKRGLLLWLLVAISVVQAYAQTKLISGKVTDAKDGSGLPGVSVGIKGTGKGSLTTNDGTYKLEAPVGSVLVFSFIGYASKEVPVGAEGTINVALGADNKDLSEVVVTALGIKREKRTLGYTTQEVKGDDIVQSKEVNFLNGMQGKIAGVQINNTSGIPGGGTRIVIRGAASLTGNNQPLYVIDGNPINNDQIGAGDSDDDPVLAGGTTPNRGIDIDPNIIESVNILRGASATALYGSRAAGGAIIITTKTGAGLKGKTFSLSVGSSVNIDKVVLPEFQTDWSQGNNGVFFDGINNKTSRSWGAKMDTLKVDGKPAVKYDPRDAFFKTGTTWDNNISLNGSTDKSNYLMSFSSLRQEGVAPGTDFYRNSFYANFSTRLTDKLTATTGISYIDSRNDRLLEGNGSGGTSYLANLYNAPVSYNLLPYENPVDKSQNMYKVNANNPFWTAANTGLQLNVSRFIPNFSLVYNPLNWLTLTERIGADIYTDERIFHEAIGSFGTFPNGRMYNEIINNKQINHDFYATARKEFNKFDLTVMVGNNIISEHYTDQFSKGIGLSVPGFYDITSAESVTSTKTFYDRRRVSIYGQAILEYNRMLSLTLTGRNDWSSSMPVKNNSYFYPSVTGAFVFSELEGLKDSKVLSFGKVRVAYTAIGNDAPPYKVSTPFNKTVVGDGLRGSLDLPFNGVNGFSKNNVLGNPDLKPEKIKEFEVGLETKWLDNRIGLEASYYNKVSTDLIFQTAVSAGSGYTQAVINAGKITNKGLEVTFNANPIRSKDFNWNISANYSRNKAMINKLTEGVTSIQIGGFTTPGIYLVEGQPYGTIRGSRYMRNEQGKLLIDDDGYPIQDDGTSFDIGNTQPRWIGGVTNSVSYKGINLSFTFDGRFGGQVINFDEYYMTFYGTSGLTGSRDGSMVYDGVTSDGKQNTKSIKTNQAYWQAWGDTYENLIQDATFVKLRNVTLAYNFSPKLLKHTPFKAAMVSVAGRNLWIYTPHFTGSDPELSTYGAGSNSGGFYHYVSPSTRSYNATLKLTF</sequence>
<dbReference type="InterPro" id="IPR036942">
    <property type="entry name" value="Beta-barrel_TonB_sf"/>
</dbReference>
<dbReference type="Gene3D" id="2.40.170.20">
    <property type="entry name" value="TonB-dependent receptor, beta-barrel domain"/>
    <property type="match status" value="1"/>
</dbReference>
<dbReference type="STRING" id="393003.SAMN05660461_2724"/>
<dbReference type="NCBIfam" id="TIGR04056">
    <property type="entry name" value="OMP_RagA_SusC"/>
    <property type="match status" value="1"/>
</dbReference>
<dbReference type="AlphaFoldDB" id="A0A1T5NR84"/>
<evidence type="ECO:0000313" key="16">
    <source>
        <dbReference type="Proteomes" id="UP000190166"/>
    </source>
</evidence>
<dbReference type="InterPro" id="IPR000531">
    <property type="entry name" value="Beta-barrel_TonB"/>
</dbReference>
<evidence type="ECO:0000256" key="7">
    <source>
        <dbReference type="ARBA" id="ARBA00023136"/>
    </source>
</evidence>
<proteinExistence type="inferred from homology"/>
<evidence type="ECO:0000256" key="9">
    <source>
        <dbReference type="ARBA" id="ARBA00023237"/>
    </source>
</evidence>
<dbReference type="GO" id="GO:0015344">
    <property type="term" value="F:siderophore uptake transmembrane transporter activity"/>
    <property type="evidence" value="ECO:0007669"/>
    <property type="project" value="TreeGrafter"/>
</dbReference>
<comment type="subcellular location">
    <subcellularLocation>
        <location evidence="1 10">Cell outer membrane</location>
        <topology evidence="1 10">Multi-pass membrane protein</topology>
    </subcellularLocation>
</comment>
<evidence type="ECO:0000256" key="2">
    <source>
        <dbReference type="ARBA" id="ARBA00022448"/>
    </source>
</evidence>
<protein>
    <submittedName>
        <fullName evidence="15">TonB-linked outer membrane protein, SusC/RagA family</fullName>
    </submittedName>
</protein>
<dbReference type="GO" id="GO:0009279">
    <property type="term" value="C:cell outer membrane"/>
    <property type="evidence" value="ECO:0007669"/>
    <property type="project" value="UniProtKB-SubCell"/>
</dbReference>
<evidence type="ECO:0000256" key="5">
    <source>
        <dbReference type="ARBA" id="ARBA00022729"/>
    </source>
</evidence>
<dbReference type="Pfam" id="PF13715">
    <property type="entry name" value="CarbopepD_reg_2"/>
    <property type="match status" value="1"/>
</dbReference>
<dbReference type="RefSeq" id="WP_079469880.1">
    <property type="nucleotide sequence ID" value="NZ_FUZZ01000001.1"/>
</dbReference>
<keyword evidence="7 10" id="KW-0472">Membrane</keyword>
<comment type="similarity">
    <text evidence="10 11">Belongs to the TonB-dependent receptor family.</text>
</comment>
<dbReference type="EMBL" id="FUZZ01000001">
    <property type="protein sequence ID" value="SKD03034.1"/>
    <property type="molecule type" value="Genomic_DNA"/>
</dbReference>
<keyword evidence="2 10" id="KW-0813">Transport</keyword>
<keyword evidence="4 10" id="KW-0812">Transmembrane</keyword>
<evidence type="ECO:0000256" key="6">
    <source>
        <dbReference type="ARBA" id="ARBA00023077"/>
    </source>
</evidence>
<feature type="signal peptide" evidence="12">
    <location>
        <begin position="1"/>
        <end position="20"/>
    </location>
</feature>
<evidence type="ECO:0000256" key="11">
    <source>
        <dbReference type="RuleBase" id="RU003357"/>
    </source>
</evidence>
<dbReference type="PROSITE" id="PS52016">
    <property type="entry name" value="TONB_DEPENDENT_REC_3"/>
    <property type="match status" value="1"/>
</dbReference>
<organism evidence="15 16">
    <name type="scientific">Chitinophaga ginsengisegetis</name>
    <dbReference type="NCBI Taxonomy" id="393003"/>
    <lineage>
        <taxon>Bacteria</taxon>
        <taxon>Pseudomonadati</taxon>
        <taxon>Bacteroidota</taxon>
        <taxon>Chitinophagia</taxon>
        <taxon>Chitinophagales</taxon>
        <taxon>Chitinophagaceae</taxon>
        <taxon>Chitinophaga</taxon>
    </lineage>
</organism>
<evidence type="ECO:0000256" key="3">
    <source>
        <dbReference type="ARBA" id="ARBA00022452"/>
    </source>
</evidence>
<dbReference type="InterPro" id="IPR023997">
    <property type="entry name" value="TonB-dep_OMP_SusC/RagA_CS"/>
</dbReference>
<reference evidence="15 16" key="1">
    <citation type="submission" date="2017-02" db="EMBL/GenBank/DDBJ databases">
        <authorList>
            <person name="Peterson S.W."/>
        </authorList>
    </citation>
    <scope>NUCLEOTIDE SEQUENCE [LARGE SCALE GENOMIC DNA]</scope>
    <source>
        <strain evidence="15 16">DSM 18108</strain>
    </source>
</reference>
<dbReference type="Pfam" id="PF00593">
    <property type="entry name" value="TonB_dep_Rec_b-barrel"/>
    <property type="match status" value="1"/>
</dbReference>
<keyword evidence="16" id="KW-1185">Reference proteome</keyword>
<dbReference type="InterPro" id="IPR012910">
    <property type="entry name" value="Plug_dom"/>
</dbReference>
<keyword evidence="3 10" id="KW-1134">Transmembrane beta strand</keyword>
<dbReference type="InterPro" id="IPR008969">
    <property type="entry name" value="CarboxyPept-like_regulatory"/>
</dbReference>
<dbReference type="InterPro" id="IPR023996">
    <property type="entry name" value="TonB-dep_OMP_SusC/RagA"/>
</dbReference>
<evidence type="ECO:0000259" key="14">
    <source>
        <dbReference type="Pfam" id="PF07715"/>
    </source>
</evidence>
<dbReference type="PANTHER" id="PTHR30069:SF29">
    <property type="entry name" value="HEMOGLOBIN AND HEMOGLOBIN-HAPTOGLOBIN-BINDING PROTEIN 1-RELATED"/>
    <property type="match status" value="1"/>
</dbReference>
<dbReference type="PANTHER" id="PTHR30069">
    <property type="entry name" value="TONB-DEPENDENT OUTER MEMBRANE RECEPTOR"/>
    <property type="match status" value="1"/>
</dbReference>
<dbReference type="InterPro" id="IPR037066">
    <property type="entry name" value="Plug_dom_sf"/>
</dbReference>
<dbReference type="NCBIfam" id="TIGR04057">
    <property type="entry name" value="SusC_RagA_signa"/>
    <property type="match status" value="1"/>
</dbReference>
<evidence type="ECO:0000256" key="1">
    <source>
        <dbReference type="ARBA" id="ARBA00004571"/>
    </source>
</evidence>
<dbReference type="Proteomes" id="UP000190166">
    <property type="component" value="Unassembled WGS sequence"/>
</dbReference>
<evidence type="ECO:0000256" key="12">
    <source>
        <dbReference type="SAM" id="SignalP"/>
    </source>
</evidence>
<dbReference type="SUPFAM" id="SSF49464">
    <property type="entry name" value="Carboxypeptidase regulatory domain-like"/>
    <property type="match status" value="1"/>
</dbReference>
<evidence type="ECO:0000256" key="8">
    <source>
        <dbReference type="ARBA" id="ARBA00023170"/>
    </source>
</evidence>
<accession>A0A1T5NR84</accession>
<dbReference type="SUPFAM" id="SSF56935">
    <property type="entry name" value="Porins"/>
    <property type="match status" value="1"/>
</dbReference>